<accession>A0A1X4XVI7</accession>
<keyword evidence="1" id="KW-1133">Transmembrane helix</keyword>
<evidence type="ECO:0000313" key="3">
    <source>
        <dbReference type="Proteomes" id="UP000194141"/>
    </source>
</evidence>
<comment type="caution">
    <text evidence="2">The sequence shown here is derived from an EMBL/GenBank/DDBJ whole genome shotgun (WGS) entry which is preliminary data.</text>
</comment>
<evidence type="ECO:0000256" key="1">
    <source>
        <dbReference type="SAM" id="Phobius"/>
    </source>
</evidence>
<dbReference type="EMBL" id="MDSU01000018">
    <property type="protein sequence ID" value="OSS41540.1"/>
    <property type="molecule type" value="Genomic_DNA"/>
</dbReference>
<dbReference type="STRING" id="1562698.DESAMIL20_1093"/>
<dbReference type="Gene3D" id="3.40.50.11170">
    <property type="entry name" value="Uncharacterised protein PF08960, DUF1874"/>
    <property type="match status" value="1"/>
</dbReference>
<keyword evidence="1" id="KW-0812">Transmembrane</keyword>
<organism evidence="2 3">
    <name type="scientific">Desulfurella amilsii</name>
    <dbReference type="NCBI Taxonomy" id="1562698"/>
    <lineage>
        <taxon>Bacteria</taxon>
        <taxon>Pseudomonadati</taxon>
        <taxon>Campylobacterota</taxon>
        <taxon>Desulfurellia</taxon>
        <taxon>Desulfurellales</taxon>
        <taxon>Desulfurellaceae</taxon>
        <taxon>Desulfurella</taxon>
    </lineage>
</organism>
<feature type="transmembrane region" description="Helical" evidence="1">
    <location>
        <begin position="22"/>
        <end position="44"/>
    </location>
</feature>
<dbReference type="AlphaFoldDB" id="A0A1X4XVI7"/>
<keyword evidence="3" id="KW-1185">Reference proteome</keyword>
<dbReference type="InterPro" id="IPR037236">
    <property type="entry name" value="STIV_B116-like_sf"/>
</dbReference>
<dbReference type="SUPFAM" id="SSF143602">
    <property type="entry name" value="STIV B116-like"/>
    <property type="match status" value="1"/>
</dbReference>
<protein>
    <submittedName>
        <fullName evidence="2">DUF1874 domain-containing protein</fullName>
    </submittedName>
</protein>
<proteinExistence type="predicted"/>
<dbReference type="Pfam" id="PF08960">
    <property type="entry name" value="STIV_B116-like"/>
    <property type="match status" value="1"/>
</dbReference>
<dbReference type="InterPro" id="IPR015055">
    <property type="entry name" value="STIV_B116-like"/>
</dbReference>
<evidence type="ECO:0000313" key="2">
    <source>
        <dbReference type="EMBL" id="OSS41540.1"/>
    </source>
</evidence>
<dbReference type="Proteomes" id="UP000194141">
    <property type="component" value="Unassembled WGS sequence"/>
</dbReference>
<sequence>MVFLQSLISKNFFDIEILLKFATIHIMVYVLNGPILTNFGLFRYRRITILQAKKILKSSTFISAVGHEATAMLLSDLLEAEIKYNRVAIVMQEGDIAVVFHLLTRLEEGQILSISELCSKDYTLGLLKKLE</sequence>
<keyword evidence="1" id="KW-0472">Membrane</keyword>
<reference evidence="2 3" key="1">
    <citation type="journal article" date="2017" name="Front. Microbiol.">
        <title>Genome Sequence of Desulfurella amilsii Strain TR1 and Comparative Genomics of Desulfurellaceae Family.</title>
        <authorList>
            <person name="Florentino A.P."/>
            <person name="Stams A.J."/>
            <person name="Sanchez-Andrea I."/>
        </authorList>
    </citation>
    <scope>NUCLEOTIDE SEQUENCE [LARGE SCALE GENOMIC DNA]</scope>
    <source>
        <strain evidence="2 3">TR1</strain>
    </source>
</reference>
<name>A0A1X4XVI7_9BACT</name>
<gene>
    <name evidence="2" type="ORF">DESAMIL20_1093</name>
</gene>